<dbReference type="InterPro" id="IPR025164">
    <property type="entry name" value="Toastrack_DUF4097"/>
</dbReference>
<evidence type="ECO:0000259" key="1">
    <source>
        <dbReference type="Pfam" id="PF13349"/>
    </source>
</evidence>
<feature type="domain" description="DUF4097" evidence="1">
    <location>
        <begin position="118"/>
        <end position="297"/>
    </location>
</feature>
<organism evidence="2 3">
    <name type="scientific">Splendidivirga corallicola</name>
    <dbReference type="NCBI Taxonomy" id="3051826"/>
    <lineage>
        <taxon>Bacteria</taxon>
        <taxon>Pseudomonadati</taxon>
        <taxon>Bacteroidota</taxon>
        <taxon>Cytophagia</taxon>
        <taxon>Cytophagales</taxon>
        <taxon>Splendidivirgaceae</taxon>
        <taxon>Splendidivirga</taxon>
    </lineage>
</organism>
<accession>A0ABT8KML9</accession>
<dbReference type="Proteomes" id="UP001172082">
    <property type="component" value="Unassembled WGS sequence"/>
</dbReference>
<comment type="caution">
    <text evidence="2">The sequence shown here is derived from an EMBL/GenBank/DDBJ whole genome shotgun (WGS) entry which is preliminary data.</text>
</comment>
<sequence>MKIQHLIYRALFLTWLLQIGHGTLIAQTKLQVLTKKIEKTIPIDGQEVLRVEGDKSSIFIDTWAKNEVQVVLKLISKAPDKGIAEKELTFQRYIMEKRKGVIHLKNYLVVPHGTEKLGSIQISEYHIMVPKGCKLEIINQYGDVKVSNVFGVVDIDVKYGKIDLKNINAAVSLKSYFGDLIARNFDGQLSGTTNHTKINLDDVSGEVQLSATLGDVFIGSIGDLRSFKIEASKADITLENPDFERFNFNLDLQYGEILVPSIYKEHFKKLKNDSRTFVYNGPSNAATISLSTSFGNIVAK</sequence>
<evidence type="ECO:0000313" key="3">
    <source>
        <dbReference type="Proteomes" id="UP001172082"/>
    </source>
</evidence>
<evidence type="ECO:0000313" key="2">
    <source>
        <dbReference type="EMBL" id="MDN5201464.1"/>
    </source>
</evidence>
<gene>
    <name evidence="2" type="ORF">QQ008_08830</name>
</gene>
<proteinExistence type="predicted"/>
<reference evidence="2" key="1">
    <citation type="submission" date="2023-06" db="EMBL/GenBank/DDBJ databases">
        <title>Genomic of Parafulvivirga corallium.</title>
        <authorList>
            <person name="Wang G."/>
        </authorList>
    </citation>
    <scope>NUCLEOTIDE SEQUENCE</scope>
    <source>
        <strain evidence="2">BMA10</strain>
    </source>
</reference>
<keyword evidence="3" id="KW-1185">Reference proteome</keyword>
<dbReference type="RefSeq" id="WP_346751494.1">
    <property type="nucleotide sequence ID" value="NZ_JAUJEA010000003.1"/>
</dbReference>
<protein>
    <submittedName>
        <fullName evidence="2">DUF4097 family beta strand repeat-containing protein</fullName>
    </submittedName>
</protein>
<dbReference type="Pfam" id="PF13349">
    <property type="entry name" value="DUF4097"/>
    <property type="match status" value="1"/>
</dbReference>
<name>A0ABT8KML9_9BACT</name>
<dbReference type="EMBL" id="JAUJEA010000003">
    <property type="protein sequence ID" value="MDN5201464.1"/>
    <property type="molecule type" value="Genomic_DNA"/>
</dbReference>